<gene>
    <name evidence="2" type="ORF">JOF47_004275</name>
</gene>
<dbReference type="InterPro" id="IPR005152">
    <property type="entry name" value="Lipase_secreted"/>
</dbReference>
<evidence type="ECO:0000256" key="1">
    <source>
        <dbReference type="SAM" id="Phobius"/>
    </source>
</evidence>
<dbReference type="PANTHER" id="PTHR34853:SF1">
    <property type="entry name" value="LIPASE 5"/>
    <property type="match status" value="1"/>
</dbReference>
<dbReference type="RefSeq" id="WP_377738616.1">
    <property type="nucleotide sequence ID" value="NZ_JBHSKA010000001.1"/>
</dbReference>
<feature type="transmembrane region" description="Helical" evidence="1">
    <location>
        <begin position="154"/>
        <end position="173"/>
    </location>
</feature>
<proteinExistence type="predicted"/>
<keyword evidence="1" id="KW-1133">Transmembrane helix</keyword>
<dbReference type="EMBL" id="JAGIOF010000004">
    <property type="protein sequence ID" value="MBP2388702.1"/>
    <property type="molecule type" value="Genomic_DNA"/>
</dbReference>
<dbReference type="SUPFAM" id="SSF53474">
    <property type="entry name" value="alpha/beta-Hydrolases"/>
    <property type="match status" value="1"/>
</dbReference>
<dbReference type="InterPro" id="IPR029058">
    <property type="entry name" value="AB_hydrolase_fold"/>
</dbReference>
<accession>A0ABS4XJR2</accession>
<name>A0ABS4XJR2_9MICC</name>
<reference evidence="2 3" key="1">
    <citation type="submission" date="2021-03" db="EMBL/GenBank/DDBJ databases">
        <title>Sequencing the genomes of 1000 actinobacteria strains.</title>
        <authorList>
            <person name="Klenk H.-P."/>
        </authorList>
    </citation>
    <scope>NUCLEOTIDE SEQUENCE [LARGE SCALE GENOMIC DNA]</scope>
    <source>
        <strain evidence="2 3">DSM 15797</strain>
    </source>
</reference>
<feature type="transmembrane region" description="Helical" evidence="1">
    <location>
        <begin position="99"/>
        <end position="118"/>
    </location>
</feature>
<dbReference type="Gene3D" id="3.40.50.1820">
    <property type="entry name" value="alpha/beta hydrolase"/>
    <property type="match status" value="2"/>
</dbReference>
<keyword evidence="1" id="KW-0472">Membrane</keyword>
<keyword evidence="1" id="KW-0812">Transmembrane</keyword>
<feature type="transmembrane region" description="Helical" evidence="1">
    <location>
        <begin position="38"/>
        <end position="59"/>
    </location>
</feature>
<organism evidence="2 3">
    <name type="scientific">Paeniglutamicibacter kerguelensis</name>
    <dbReference type="NCBI Taxonomy" id="254788"/>
    <lineage>
        <taxon>Bacteria</taxon>
        <taxon>Bacillati</taxon>
        <taxon>Actinomycetota</taxon>
        <taxon>Actinomycetes</taxon>
        <taxon>Micrococcales</taxon>
        <taxon>Micrococcaceae</taxon>
        <taxon>Paeniglutamicibacter</taxon>
    </lineage>
</organism>
<dbReference type="Proteomes" id="UP001296993">
    <property type="component" value="Unassembled WGS sequence"/>
</dbReference>
<dbReference type="InterPro" id="IPR005325">
    <property type="entry name" value="DUF308_memb"/>
</dbReference>
<feature type="transmembrane region" description="Helical" evidence="1">
    <location>
        <begin position="194"/>
        <end position="217"/>
    </location>
</feature>
<feature type="transmembrane region" description="Helical" evidence="1">
    <location>
        <begin position="130"/>
        <end position="148"/>
    </location>
</feature>
<dbReference type="Pfam" id="PF03729">
    <property type="entry name" value="DUF308"/>
    <property type="match status" value="1"/>
</dbReference>
<protein>
    <submittedName>
        <fullName evidence="2">Uncharacterized membrane protein HdeD (DUF308 family)</fullName>
    </submittedName>
</protein>
<evidence type="ECO:0000313" key="3">
    <source>
        <dbReference type="Proteomes" id="UP001296993"/>
    </source>
</evidence>
<feature type="transmembrane region" description="Helical" evidence="1">
    <location>
        <begin position="71"/>
        <end position="93"/>
    </location>
</feature>
<comment type="caution">
    <text evidence="2">The sequence shown here is derived from an EMBL/GenBank/DDBJ whole genome shotgun (WGS) entry which is preliminary data.</text>
</comment>
<evidence type="ECO:0000313" key="2">
    <source>
        <dbReference type="EMBL" id="MBP2388702.1"/>
    </source>
</evidence>
<dbReference type="PANTHER" id="PTHR34853">
    <property type="match status" value="1"/>
</dbReference>
<sequence>MFEAMKKIPLWVRPFLGLAMVVLGAVLALNSSASIQAFVLAVSVGLVAVGIARIIEAFGEDADHGSDHGSVVRWITGISGTLLAGMGIAAMVWRGATLPVLALAVALLLLLSGVASLVSLFRSSNTNRTYSLLGGLASIATGTLVLVWPKLTVWAFGVFFGGWLVFTGLRLIIDFFARGRKNPSTPAKRRLAGFGKVAGSAVALLAAVVMVLVTPLIHAGDPRQVPDAFYTPPTDIPAGPGQLLRVEPLSQGVPENAAAWRILYTTTHPDGSPAVASGSVVVPANHGTEALPVVSMAHGTKGIVPGCAPSLSSVPYSDGPAAALRELIGQGWAGVMTDYVGLGTKGPHPYLVGQAEARNVLDAFRAASQLEEFSLRDDTLIWGHSQGGHGALWSAAIAKDYAPEIKVLGVAALAPATNLVDLALGVKDAAAGKVVSSYIAESWNDVFPELNVESQITPGYARSAQRIGELCFDGRDALAAVIGGTQLFDAVIPDSALNGPLGGKLRENSVNQNINYPLFVGQGLDDQLVLPGMQRGWVAERCAAGQHMEYREYEGRDHMPLVEDDSPLIPELVRWANDRLDGKAPVNTCR</sequence>
<dbReference type="Pfam" id="PF03583">
    <property type="entry name" value="LIP"/>
    <property type="match status" value="1"/>
</dbReference>
<keyword evidence="3" id="KW-1185">Reference proteome</keyword>